<evidence type="ECO:0000259" key="4">
    <source>
        <dbReference type="PROSITE" id="PS50189"/>
    </source>
</evidence>
<dbReference type="Pfam" id="PF21309">
    <property type="entry name" value="C5_CUB"/>
    <property type="match status" value="1"/>
</dbReference>
<dbReference type="SMART" id="SM00643">
    <property type="entry name" value="C345C"/>
    <property type="match status" value="1"/>
</dbReference>
<keyword evidence="2" id="KW-0964">Secreted</keyword>
<sequence>MVETTAYVLLSILLKGDHNYAKSVMKWLTEEQRFGGGFYSTQDTVIALECLTEYSILIKRLTLDMNVKASYKFQGDFHTYRLTHHNYIGRPVDASVKDNIDIHTGSSTGTAAVTLRSVYYVSSVSEDTCDFQLKIDVTLDEEKYYLSFNEVRLLVACAKYKPRRRTGQFSSPHAVIDVSLPNGLEANEEDLSLLSNSVDQLISKYEITPDGHVVMQVDSIPGNEFLCVGFRITEIYRVGVPSPGTFSVYDYHEPDKKCTIFYNAYGEESLVKLCEGSECRCMEAECGHMQPRLDTSITLDTRKEAACRDNIAYVYKVVIKSSKEEGSFVRYQAVLLEPYKLGVTFAEKNTEIILIKKSSCTDIQLNPKENYLIMGKEALKTGEGASAKYQYPLDDLTWIEWWPLPNTACDSCQTFRESLDEFVDDLFLSGC</sequence>
<dbReference type="Gene3D" id="2.60.40.690">
    <property type="entry name" value="Alpha-macroglobulin, receptor-binding domain"/>
    <property type="match status" value="1"/>
</dbReference>
<dbReference type="PROSITE" id="PS50189">
    <property type="entry name" value="NTR"/>
    <property type="match status" value="1"/>
</dbReference>
<evidence type="ECO:0000256" key="2">
    <source>
        <dbReference type="ARBA" id="ARBA00022525"/>
    </source>
</evidence>
<dbReference type="SUPFAM" id="SSF48239">
    <property type="entry name" value="Terpenoid cyclases/Protein prenyltransferases"/>
    <property type="match status" value="1"/>
</dbReference>
<dbReference type="Gene3D" id="1.50.10.20">
    <property type="match status" value="1"/>
</dbReference>
<dbReference type="InterPro" id="IPR008993">
    <property type="entry name" value="TIMP-like_OB-fold"/>
</dbReference>
<dbReference type="KEGG" id="tsr:106545625"/>
<evidence type="ECO:0000256" key="3">
    <source>
        <dbReference type="ARBA" id="ARBA00023157"/>
    </source>
</evidence>
<protein>
    <submittedName>
        <fullName evidence="6">Complement C5-like</fullName>
    </submittedName>
</protein>
<accession>A0A6I9XP20</accession>
<dbReference type="Gene3D" id="2.40.50.120">
    <property type="match status" value="1"/>
</dbReference>
<keyword evidence="3" id="KW-1015">Disulfide bond</keyword>
<organism evidence="5 6">
    <name type="scientific">Thamnophis sirtalis</name>
    <dbReference type="NCBI Taxonomy" id="35019"/>
    <lineage>
        <taxon>Eukaryota</taxon>
        <taxon>Metazoa</taxon>
        <taxon>Chordata</taxon>
        <taxon>Craniata</taxon>
        <taxon>Vertebrata</taxon>
        <taxon>Euteleostomi</taxon>
        <taxon>Lepidosauria</taxon>
        <taxon>Squamata</taxon>
        <taxon>Bifurcata</taxon>
        <taxon>Unidentata</taxon>
        <taxon>Episquamata</taxon>
        <taxon>Toxicofera</taxon>
        <taxon>Serpentes</taxon>
        <taxon>Colubroidea</taxon>
        <taxon>Colubridae</taxon>
        <taxon>Natricinae</taxon>
        <taxon>Thamnophis</taxon>
    </lineage>
</organism>
<dbReference type="InterPro" id="IPR008930">
    <property type="entry name" value="Terpenoid_cyclase/PrenylTrfase"/>
</dbReference>
<proteinExistence type="predicted"/>
<comment type="subcellular location">
    <subcellularLocation>
        <location evidence="1">Secreted</location>
    </subcellularLocation>
</comment>
<dbReference type="PANTHER" id="PTHR11412:SF83">
    <property type="entry name" value="COMPLEMENT C5"/>
    <property type="match status" value="1"/>
</dbReference>
<dbReference type="InterPro" id="IPR050473">
    <property type="entry name" value="A2M/Complement_sys"/>
</dbReference>
<dbReference type="RefSeq" id="XP_013917739.1">
    <property type="nucleotide sequence ID" value="XM_014062264.1"/>
</dbReference>
<feature type="domain" description="NTR" evidence="4">
    <location>
        <begin position="286"/>
        <end position="431"/>
    </location>
</feature>
<dbReference type="InterPro" id="IPR001134">
    <property type="entry name" value="Netrin_domain"/>
</dbReference>
<dbReference type="InterPro" id="IPR048843">
    <property type="entry name" value="C5_CUB"/>
</dbReference>
<dbReference type="Gene3D" id="2.60.120.1540">
    <property type="match status" value="1"/>
</dbReference>
<reference evidence="6" key="1">
    <citation type="submission" date="2025-08" db="UniProtKB">
        <authorList>
            <consortium name="RefSeq"/>
        </authorList>
    </citation>
    <scope>IDENTIFICATION</scope>
</reference>
<dbReference type="Proteomes" id="UP000504617">
    <property type="component" value="Unplaced"/>
</dbReference>
<dbReference type="GeneID" id="106545625"/>
<dbReference type="AlphaFoldDB" id="A0A6I9XP20"/>
<gene>
    <name evidence="6" type="primary">LOC106545625</name>
</gene>
<dbReference type="Pfam" id="PF07678">
    <property type="entry name" value="TED_complement"/>
    <property type="match status" value="1"/>
</dbReference>
<dbReference type="GO" id="GO:0005615">
    <property type="term" value="C:extracellular space"/>
    <property type="evidence" value="ECO:0007669"/>
    <property type="project" value="InterPro"/>
</dbReference>
<evidence type="ECO:0000256" key="1">
    <source>
        <dbReference type="ARBA" id="ARBA00004613"/>
    </source>
</evidence>
<dbReference type="SUPFAM" id="SSF50242">
    <property type="entry name" value="TIMP-like"/>
    <property type="match status" value="1"/>
</dbReference>
<dbReference type="OrthoDB" id="6359008at2759"/>
<dbReference type="SMART" id="SM01361">
    <property type="entry name" value="A2M_recep"/>
    <property type="match status" value="1"/>
</dbReference>
<evidence type="ECO:0000313" key="5">
    <source>
        <dbReference type="Proteomes" id="UP000504617"/>
    </source>
</evidence>
<dbReference type="InterPro" id="IPR009048">
    <property type="entry name" value="A-macroglobulin_rcpt-bd"/>
</dbReference>
<dbReference type="InterPro" id="IPR018933">
    <property type="entry name" value="Netrin_module_non-TIMP"/>
</dbReference>
<dbReference type="SUPFAM" id="SSF49410">
    <property type="entry name" value="Alpha-macroglobulin receptor domain"/>
    <property type="match status" value="1"/>
</dbReference>
<dbReference type="PANTHER" id="PTHR11412">
    <property type="entry name" value="MACROGLOBULIN / COMPLEMENT"/>
    <property type="match status" value="1"/>
</dbReference>
<dbReference type="Pfam" id="PF07677">
    <property type="entry name" value="A2M_recep"/>
    <property type="match status" value="1"/>
</dbReference>
<keyword evidence="5" id="KW-1185">Reference proteome</keyword>
<dbReference type="InterPro" id="IPR011626">
    <property type="entry name" value="Alpha-macroglobulin_TED"/>
</dbReference>
<evidence type="ECO:0000313" key="6">
    <source>
        <dbReference type="RefSeq" id="XP_013917739.1"/>
    </source>
</evidence>
<name>A0A6I9XP20_9SAUR</name>
<dbReference type="InterPro" id="IPR036595">
    <property type="entry name" value="A-macroglobulin_rcpt-bd_sf"/>
</dbReference>
<dbReference type="Pfam" id="PF01759">
    <property type="entry name" value="NTR"/>
    <property type="match status" value="1"/>
</dbReference>